<comment type="caution">
    <text evidence="3">The sequence shown here is derived from an EMBL/GenBank/DDBJ whole genome shotgun (WGS) entry which is preliminary data.</text>
</comment>
<evidence type="ECO:0000259" key="1">
    <source>
        <dbReference type="Pfam" id="PF04179"/>
    </source>
</evidence>
<dbReference type="EMBL" id="MU154576">
    <property type="protein sequence ID" value="KAF9494201.1"/>
    <property type="molecule type" value="Genomic_DNA"/>
</dbReference>
<keyword evidence="4" id="KW-1185">Reference proteome</keyword>
<organism evidence="3 4">
    <name type="scientific">Pleurotus eryngii</name>
    <name type="common">Boletus of the steppes</name>
    <dbReference type="NCBI Taxonomy" id="5323"/>
    <lineage>
        <taxon>Eukaryota</taxon>
        <taxon>Fungi</taxon>
        <taxon>Dikarya</taxon>
        <taxon>Basidiomycota</taxon>
        <taxon>Agaricomycotina</taxon>
        <taxon>Agaricomycetes</taxon>
        <taxon>Agaricomycetidae</taxon>
        <taxon>Agaricales</taxon>
        <taxon>Pleurotineae</taxon>
        <taxon>Pleurotaceae</taxon>
        <taxon>Pleurotus</taxon>
    </lineage>
</organism>
<name>A0A9P5ZV17_PLEER</name>
<dbReference type="InterPro" id="IPR033449">
    <property type="entry name" value="Rit1_N"/>
</dbReference>
<dbReference type="GO" id="GO:0005737">
    <property type="term" value="C:cytoplasm"/>
    <property type="evidence" value="ECO:0007669"/>
    <property type="project" value="TreeGrafter"/>
</dbReference>
<dbReference type="PIRSF" id="PIRSF007747">
    <property type="entry name" value="Ribosyl_Ptfrase"/>
    <property type="match status" value="1"/>
</dbReference>
<gene>
    <name evidence="3" type="ORF">BDN71DRAFT_1418614</name>
</gene>
<dbReference type="Proteomes" id="UP000807025">
    <property type="component" value="Unassembled WGS sequence"/>
</dbReference>
<dbReference type="InterPro" id="IPR007306">
    <property type="entry name" value="Rit1"/>
</dbReference>
<dbReference type="InterPro" id="IPR033421">
    <property type="entry name" value="Rit1_DUSP-like"/>
</dbReference>
<feature type="domain" description="Rit1 N-terminal" evidence="2">
    <location>
        <begin position="17"/>
        <end position="283"/>
    </location>
</feature>
<accession>A0A9P5ZV17</accession>
<dbReference type="GO" id="GO:0043399">
    <property type="term" value="F:tRNA adenosine(64)-2'-O-ribosylphosphate transferase activity"/>
    <property type="evidence" value="ECO:0007669"/>
    <property type="project" value="InterPro"/>
</dbReference>
<dbReference type="PANTHER" id="PTHR31811">
    <property type="entry name" value="TRNA A64-2'-O-RIBOSYLPHOSPHATE TRANSFERASE"/>
    <property type="match status" value="1"/>
</dbReference>
<dbReference type="GO" id="GO:0019988">
    <property type="term" value="P:charged-tRNA amino acid modification"/>
    <property type="evidence" value="ECO:0007669"/>
    <property type="project" value="InterPro"/>
</dbReference>
<proteinExistence type="predicted"/>
<dbReference type="AlphaFoldDB" id="A0A9P5ZV17"/>
<feature type="non-terminal residue" evidence="3">
    <location>
        <position position="486"/>
    </location>
</feature>
<evidence type="ECO:0000313" key="4">
    <source>
        <dbReference type="Proteomes" id="UP000807025"/>
    </source>
</evidence>
<keyword evidence="3" id="KW-0808">Transferase</keyword>
<sequence>MMSFIDREETREALGYIRKESLDIYNRLHSIEEDIKFVHLVHEAYSEHDIPFLPNLRCGAWYTDPEIAYDSPAYFKSTDGHCNNWSFNLRRANLHLLTLVSEHEGIALVDSTRSGKRMPDALSKTIPIWCAVINRAIKIRYPELPYSWDVKLYTPPHVVSAQEHRAIELRLDEWSISLANSSYDLPKLAKPLRPMWITPSTSMFPSLPPSGSRTFCPILCISASKQISDAIERRGGGFSYVQGSGDDHELWGKGLMPAIFWRYRKELLDTPRSDLSDLVESLVRNPPPSEWNKSPPTAISHLHGRILICALADLQSQSSGGIGHEDDTSYILVTADSKAQDIEAQPAQPSNGGRVLYLHVASGKRGQYQFLQDILPRAMGFVGRELKQGRKVCIACETGKDVSVGIALAASQKYFDDDGILVFEGLNGNFVLAGSQCPCITDLELAGNKRTIRTRLEWIVASRPQANPSRATLKRVNEYLLTPQEF</sequence>
<dbReference type="Pfam" id="PF17184">
    <property type="entry name" value="Rit1_C"/>
    <property type="match status" value="1"/>
</dbReference>
<evidence type="ECO:0000259" key="2">
    <source>
        <dbReference type="Pfam" id="PF17184"/>
    </source>
</evidence>
<protein>
    <submittedName>
        <fullName evidence="3">Initiator tRNA phosphoribosyl transferase</fullName>
    </submittedName>
</protein>
<reference evidence="3" key="1">
    <citation type="submission" date="2020-11" db="EMBL/GenBank/DDBJ databases">
        <authorList>
            <consortium name="DOE Joint Genome Institute"/>
            <person name="Ahrendt S."/>
            <person name="Riley R."/>
            <person name="Andreopoulos W."/>
            <person name="Labutti K."/>
            <person name="Pangilinan J."/>
            <person name="Ruiz-Duenas F.J."/>
            <person name="Barrasa J.M."/>
            <person name="Sanchez-Garcia M."/>
            <person name="Camarero S."/>
            <person name="Miyauchi S."/>
            <person name="Serrano A."/>
            <person name="Linde D."/>
            <person name="Babiker R."/>
            <person name="Drula E."/>
            <person name="Ayuso-Fernandez I."/>
            <person name="Pacheco R."/>
            <person name="Padilla G."/>
            <person name="Ferreira P."/>
            <person name="Barriuso J."/>
            <person name="Kellner H."/>
            <person name="Castanera R."/>
            <person name="Alfaro M."/>
            <person name="Ramirez L."/>
            <person name="Pisabarro A.G."/>
            <person name="Kuo A."/>
            <person name="Tritt A."/>
            <person name="Lipzen A."/>
            <person name="He G."/>
            <person name="Yan M."/>
            <person name="Ng V."/>
            <person name="Cullen D."/>
            <person name="Martin F."/>
            <person name="Rosso M.-N."/>
            <person name="Henrissat B."/>
            <person name="Hibbett D."/>
            <person name="Martinez A.T."/>
            <person name="Grigoriev I.V."/>
        </authorList>
    </citation>
    <scope>NUCLEOTIDE SEQUENCE</scope>
    <source>
        <strain evidence="3">ATCC 90797</strain>
    </source>
</reference>
<dbReference type="PANTHER" id="PTHR31811:SF0">
    <property type="entry name" value="TRNA A64-2'-O-RIBOSYLPHOSPHATE TRANSFERASE"/>
    <property type="match status" value="1"/>
</dbReference>
<feature type="domain" description="Rit1 DUSP-like" evidence="1">
    <location>
        <begin position="355"/>
        <end position="480"/>
    </location>
</feature>
<dbReference type="OrthoDB" id="45256at2759"/>
<dbReference type="Pfam" id="PF04179">
    <property type="entry name" value="Init_tRNA_PT"/>
    <property type="match status" value="1"/>
</dbReference>
<evidence type="ECO:0000313" key="3">
    <source>
        <dbReference type="EMBL" id="KAF9494201.1"/>
    </source>
</evidence>